<proteinExistence type="predicted"/>
<dbReference type="Gene3D" id="2.20.110.10">
    <property type="entry name" value="Histone H3 K4-specific methyltransferase SET7/9 N-terminal domain"/>
    <property type="match status" value="1"/>
</dbReference>
<feature type="coiled-coil region" evidence="1">
    <location>
        <begin position="195"/>
        <end position="225"/>
    </location>
</feature>
<organism evidence="2 3">
    <name type="scientific">Adhaeribacter soli</name>
    <dbReference type="NCBI Taxonomy" id="2607655"/>
    <lineage>
        <taxon>Bacteria</taxon>
        <taxon>Pseudomonadati</taxon>
        <taxon>Bacteroidota</taxon>
        <taxon>Cytophagia</taxon>
        <taxon>Cytophagales</taxon>
        <taxon>Hymenobacteraceae</taxon>
        <taxon>Adhaeribacter</taxon>
    </lineage>
</organism>
<dbReference type="AlphaFoldDB" id="A0A5N1IRE2"/>
<sequence>MKRAIIIPALLLSVIVYSQELPCKVKNKNGRCKERYRENSQGAIHGTFIEYYDDGTRKTVGNYTNGKKNGKWVEYDGVTEYAFTYVNGVLEGSNKITYLNFNKVGGGNYSKGKMIGYWKDHPEEIDGQLYFQEGTYANDVREGKWLNVGKVPDKDRYLLGDKGELLYDTKIGTTKGGYVIYSKGEIVKYFNSKGEDIEKIAAEKLEKENQQKEQESIALQQIQEKERIKAKEEEAAKAKFDAEAPIRALTEMKSKRPAAPDPYSIKFKPNSYILKEESQLALDKLAKHIELYNANNSDPITDIYILSHSHKGIEKDKDDQKKQLESIFFISLNRGVWIKNSLSRTLKNVNFHLIPVSASMPKGTTAAQNIRTDIFFTTNETISQGKQHFSELATKYKVPQSNGEFSGNQIMPNYTLREQVLSNIEKLLESGNPGKQIPLELWDKNFGIYEVDLDKFKAKVIQLVGNEKDAEEFVDN</sequence>
<keyword evidence="1" id="KW-0175">Coiled coil</keyword>
<reference evidence="2 3" key="1">
    <citation type="submission" date="2019-09" db="EMBL/GenBank/DDBJ databases">
        <title>Genome sequence of Adhaeribacter sp. M2.</title>
        <authorList>
            <person name="Srinivasan S."/>
        </authorList>
    </citation>
    <scope>NUCLEOTIDE SEQUENCE [LARGE SCALE GENOMIC DNA]</scope>
    <source>
        <strain evidence="2 3">M2</strain>
    </source>
</reference>
<dbReference type="EMBL" id="VTWT01000006">
    <property type="protein sequence ID" value="KAA9332664.1"/>
    <property type="molecule type" value="Genomic_DNA"/>
</dbReference>
<comment type="caution">
    <text evidence="2">The sequence shown here is derived from an EMBL/GenBank/DDBJ whole genome shotgun (WGS) entry which is preliminary data.</text>
</comment>
<dbReference type="RefSeq" id="WP_150904077.1">
    <property type="nucleotide sequence ID" value="NZ_VTWT01000006.1"/>
</dbReference>
<dbReference type="SUPFAM" id="SSF82185">
    <property type="entry name" value="Histone H3 K4-specific methyltransferase SET7/9 N-terminal domain"/>
    <property type="match status" value="1"/>
</dbReference>
<gene>
    <name evidence="2" type="ORF">F0P94_11695</name>
</gene>
<evidence type="ECO:0008006" key="4">
    <source>
        <dbReference type="Google" id="ProtNLM"/>
    </source>
</evidence>
<evidence type="ECO:0000313" key="2">
    <source>
        <dbReference type="EMBL" id="KAA9332664.1"/>
    </source>
</evidence>
<keyword evidence="3" id="KW-1185">Reference proteome</keyword>
<accession>A0A5N1IRE2</accession>
<protein>
    <recommendedName>
        <fullName evidence="4">Toxin-antitoxin system YwqK family antitoxin</fullName>
    </recommendedName>
</protein>
<name>A0A5N1IRE2_9BACT</name>
<evidence type="ECO:0000313" key="3">
    <source>
        <dbReference type="Proteomes" id="UP000326570"/>
    </source>
</evidence>
<evidence type="ECO:0000256" key="1">
    <source>
        <dbReference type="SAM" id="Coils"/>
    </source>
</evidence>
<dbReference type="Proteomes" id="UP000326570">
    <property type="component" value="Unassembled WGS sequence"/>
</dbReference>